<proteinExistence type="predicted"/>
<accession>A0A8W8LDA6</accession>
<dbReference type="PROSITE" id="PS50025">
    <property type="entry name" value="LAM_G_DOMAIN"/>
    <property type="match status" value="1"/>
</dbReference>
<keyword evidence="2 13" id="KW-0245">EGF-like domain</keyword>
<evidence type="ECO:0000256" key="1">
    <source>
        <dbReference type="ARBA" id="ARBA00004479"/>
    </source>
</evidence>
<evidence type="ECO:0000256" key="6">
    <source>
        <dbReference type="ARBA" id="ARBA00022837"/>
    </source>
</evidence>
<dbReference type="InterPro" id="IPR020894">
    <property type="entry name" value="Cadherin_CS"/>
</dbReference>
<feature type="domain" description="EGF-like" evidence="18">
    <location>
        <begin position="4059"/>
        <end position="4100"/>
    </location>
</feature>
<dbReference type="PROSITE" id="PS50026">
    <property type="entry name" value="EGF_3"/>
    <property type="match status" value="4"/>
</dbReference>
<feature type="domain" description="Cadherin" evidence="19">
    <location>
        <begin position="2415"/>
        <end position="2516"/>
    </location>
</feature>
<dbReference type="PANTHER" id="PTHR24026:SF126">
    <property type="entry name" value="PROTOCADHERIN FAT 4"/>
    <property type="match status" value="1"/>
</dbReference>
<dbReference type="FunFam" id="2.60.40.60:FF:000181">
    <property type="entry name" value="Predicted protein"/>
    <property type="match status" value="1"/>
</dbReference>
<keyword evidence="7" id="KW-0130">Cell adhesion</keyword>
<dbReference type="Pfam" id="PF00028">
    <property type="entry name" value="Cadherin"/>
    <property type="match status" value="29"/>
</dbReference>
<feature type="compositionally biased region" description="Basic and acidic residues" evidence="14">
    <location>
        <begin position="4558"/>
        <end position="4568"/>
    </location>
</feature>
<feature type="transmembrane region" description="Helical" evidence="15">
    <location>
        <begin position="4206"/>
        <end position="4229"/>
    </location>
</feature>
<dbReference type="Proteomes" id="UP000005408">
    <property type="component" value="Unassembled WGS sequence"/>
</dbReference>
<dbReference type="FunFam" id="2.60.40.60:FF:000015">
    <property type="entry name" value="FAT atypical cadherin 1"/>
    <property type="match status" value="3"/>
</dbReference>
<feature type="domain" description="Cadherin" evidence="19">
    <location>
        <begin position="2620"/>
        <end position="2727"/>
    </location>
</feature>
<evidence type="ECO:0000256" key="3">
    <source>
        <dbReference type="ARBA" id="ARBA00022692"/>
    </source>
</evidence>
<feature type="compositionally biased region" description="Low complexity" evidence="14">
    <location>
        <begin position="4454"/>
        <end position="4465"/>
    </location>
</feature>
<dbReference type="SUPFAM" id="SSF49313">
    <property type="entry name" value="Cadherin-like"/>
    <property type="match status" value="34"/>
</dbReference>
<dbReference type="SMART" id="SM00179">
    <property type="entry name" value="EGF_CA"/>
    <property type="match status" value="2"/>
</dbReference>
<feature type="domain" description="Cadherin" evidence="19">
    <location>
        <begin position="1169"/>
        <end position="1274"/>
    </location>
</feature>
<feature type="domain" description="EGF-like" evidence="18">
    <location>
        <begin position="4102"/>
        <end position="4141"/>
    </location>
</feature>
<evidence type="ECO:0000313" key="21">
    <source>
        <dbReference type="Proteomes" id="UP000005408"/>
    </source>
</evidence>
<keyword evidence="10 13" id="KW-1015">Disulfide bond</keyword>
<feature type="domain" description="Cadherin" evidence="19">
    <location>
        <begin position="851"/>
        <end position="953"/>
    </location>
</feature>
<feature type="domain" description="Cadherin" evidence="19">
    <location>
        <begin position="1920"/>
        <end position="2010"/>
    </location>
</feature>
<evidence type="ECO:0000256" key="10">
    <source>
        <dbReference type="ARBA" id="ARBA00023157"/>
    </source>
</evidence>
<feature type="domain" description="Cadherin" evidence="19">
    <location>
        <begin position="2308"/>
        <end position="2415"/>
    </location>
</feature>
<evidence type="ECO:0000256" key="5">
    <source>
        <dbReference type="ARBA" id="ARBA00022737"/>
    </source>
</evidence>
<dbReference type="FunFam" id="2.10.25.10:FF:000066">
    <property type="entry name" value="FAT atypical cadherin 4"/>
    <property type="match status" value="1"/>
</dbReference>
<dbReference type="FunFam" id="2.60.40.60:FF:000084">
    <property type="entry name" value="FAT atypical cadherin 3"/>
    <property type="match status" value="1"/>
</dbReference>
<dbReference type="FunFam" id="2.60.40.60:FF:000033">
    <property type="entry name" value="FAT atypical cadherin 1"/>
    <property type="match status" value="2"/>
</dbReference>
<dbReference type="InterPro" id="IPR000742">
    <property type="entry name" value="EGF"/>
</dbReference>
<dbReference type="CDD" id="cd11304">
    <property type="entry name" value="Cadherin_repeat"/>
    <property type="match status" value="31"/>
</dbReference>
<dbReference type="InterPro" id="IPR015919">
    <property type="entry name" value="Cadherin-like_sf"/>
</dbReference>
<feature type="domain" description="Cadherin" evidence="19">
    <location>
        <begin position="744"/>
        <end position="850"/>
    </location>
</feature>
<dbReference type="Pfam" id="PF02210">
    <property type="entry name" value="Laminin_G_2"/>
    <property type="match status" value="1"/>
</dbReference>
<dbReference type="FunFam" id="2.60.40.60:FF:000053">
    <property type="entry name" value="FAT atypical cadherin 3"/>
    <property type="match status" value="1"/>
</dbReference>
<evidence type="ECO:0000256" key="11">
    <source>
        <dbReference type="ARBA" id="ARBA00023180"/>
    </source>
</evidence>
<evidence type="ECO:0000259" key="19">
    <source>
        <dbReference type="PROSITE" id="PS50268"/>
    </source>
</evidence>
<dbReference type="PRINTS" id="PR00205">
    <property type="entry name" value="CADHERIN"/>
</dbReference>
<feature type="domain" description="EGF-like" evidence="18">
    <location>
        <begin position="4142"/>
        <end position="4178"/>
    </location>
</feature>
<dbReference type="InterPro" id="IPR001791">
    <property type="entry name" value="Laminin_G"/>
</dbReference>
<feature type="domain" description="Cadherin" evidence="19">
    <location>
        <begin position="1068"/>
        <end position="1173"/>
    </location>
</feature>
<dbReference type="FunFam" id="2.60.40.60:FF:000100">
    <property type="entry name" value="protocadherin Fat 2"/>
    <property type="match status" value="1"/>
</dbReference>
<dbReference type="SMART" id="SM00181">
    <property type="entry name" value="EGF"/>
    <property type="match status" value="5"/>
</dbReference>
<feature type="domain" description="Cadherin" evidence="19">
    <location>
        <begin position="2003"/>
        <end position="2103"/>
    </location>
</feature>
<dbReference type="InterPro" id="IPR002126">
    <property type="entry name" value="Cadherin-like_dom"/>
</dbReference>
<dbReference type="FunFam" id="2.60.40.60:FF:000080">
    <property type="entry name" value="FAT atypical cadherin 1"/>
    <property type="match status" value="1"/>
</dbReference>
<keyword evidence="8 15" id="KW-1133">Transmembrane helix</keyword>
<dbReference type="SMART" id="SM00112">
    <property type="entry name" value="CA"/>
    <property type="match status" value="33"/>
</dbReference>
<evidence type="ECO:0000256" key="7">
    <source>
        <dbReference type="ARBA" id="ARBA00022889"/>
    </source>
</evidence>
<feature type="domain" description="Cadherin" evidence="19">
    <location>
        <begin position="1479"/>
        <end position="1584"/>
    </location>
</feature>
<feature type="domain" description="Cadherin" evidence="19">
    <location>
        <begin position="600"/>
        <end position="690"/>
    </location>
</feature>
<feature type="domain" description="Cadherin" evidence="19">
    <location>
        <begin position="378"/>
        <end position="485"/>
    </location>
</feature>
<dbReference type="FunFam" id="2.60.40.60:FF:000020">
    <property type="entry name" value="Dachsous cadherin-related 1b"/>
    <property type="match status" value="1"/>
</dbReference>
<dbReference type="SUPFAM" id="SSF49899">
    <property type="entry name" value="Concanavalin A-like lectins/glucanases"/>
    <property type="match status" value="1"/>
</dbReference>
<keyword evidence="3 15" id="KW-0812">Transmembrane</keyword>
<dbReference type="SUPFAM" id="SSF57196">
    <property type="entry name" value="EGF/Laminin"/>
    <property type="match status" value="2"/>
</dbReference>
<feature type="domain" description="Cadherin" evidence="19">
    <location>
        <begin position="486"/>
        <end position="591"/>
    </location>
</feature>
<dbReference type="FunFam" id="2.60.40.60:FF:000032">
    <property type="entry name" value="FAT atypical cadherin 1"/>
    <property type="match status" value="1"/>
</dbReference>
<feature type="domain" description="Cadherin" evidence="19">
    <location>
        <begin position="2940"/>
        <end position="3038"/>
    </location>
</feature>
<reference evidence="20" key="1">
    <citation type="submission" date="2022-08" db="UniProtKB">
        <authorList>
            <consortium name="EnsemblMetazoa"/>
        </authorList>
    </citation>
    <scope>IDENTIFICATION</scope>
    <source>
        <strain evidence="20">05x7-T-G4-1.051#20</strain>
    </source>
</reference>
<comment type="subcellular location">
    <subcellularLocation>
        <location evidence="1">Membrane</location>
        <topology evidence="1">Single-pass type I membrane protein</topology>
    </subcellularLocation>
</comment>
<dbReference type="FunFam" id="2.60.40.60:FF:000037">
    <property type="entry name" value="FAT atypical cadherin 1"/>
    <property type="match status" value="1"/>
</dbReference>
<dbReference type="PROSITE" id="PS01186">
    <property type="entry name" value="EGF_2"/>
    <property type="match status" value="1"/>
</dbReference>
<dbReference type="Gene3D" id="2.60.120.200">
    <property type="match status" value="1"/>
</dbReference>
<feature type="domain" description="Cadherin" evidence="19">
    <location>
        <begin position="3351"/>
        <end position="3455"/>
    </location>
</feature>
<evidence type="ECO:0000259" key="17">
    <source>
        <dbReference type="PROSITE" id="PS50025"/>
    </source>
</evidence>
<keyword evidence="6 12" id="KW-0106">Calcium</keyword>
<dbReference type="CDD" id="cd00054">
    <property type="entry name" value="EGF_CA"/>
    <property type="match status" value="3"/>
</dbReference>
<feature type="domain" description="Cadherin" evidence="19">
    <location>
        <begin position="160"/>
        <end position="267"/>
    </location>
</feature>
<dbReference type="InterPro" id="IPR013320">
    <property type="entry name" value="ConA-like_dom_sf"/>
</dbReference>
<dbReference type="GO" id="GO:0007156">
    <property type="term" value="P:homophilic cell adhesion via plasma membrane adhesion molecules"/>
    <property type="evidence" value="ECO:0007669"/>
    <property type="project" value="InterPro"/>
</dbReference>
<dbReference type="CDD" id="cd00110">
    <property type="entry name" value="LamG"/>
    <property type="match status" value="1"/>
</dbReference>
<dbReference type="PANTHER" id="PTHR24026">
    <property type="entry name" value="FAT ATYPICAL CADHERIN-RELATED"/>
    <property type="match status" value="1"/>
</dbReference>
<feature type="region of interest" description="Disordered" evidence="14">
    <location>
        <begin position="4504"/>
        <end position="4573"/>
    </location>
</feature>
<feature type="domain" description="Cadherin" evidence="19">
    <location>
        <begin position="1788"/>
        <end position="1901"/>
    </location>
</feature>
<feature type="disulfide bond" evidence="13">
    <location>
        <begin position="4168"/>
        <end position="4177"/>
    </location>
</feature>
<feature type="domain" description="Cadherin" evidence="19">
    <location>
        <begin position="276"/>
        <end position="377"/>
    </location>
</feature>
<organism evidence="20 21">
    <name type="scientific">Magallana gigas</name>
    <name type="common">Pacific oyster</name>
    <name type="synonym">Crassostrea gigas</name>
    <dbReference type="NCBI Taxonomy" id="29159"/>
    <lineage>
        <taxon>Eukaryota</taxon>
        <taxon>Metazoa</taxon>
        <taxon>Spiralia</taxon>
        <taxon>Lophotrochozoa</taxon>
        <taxon>Mollusca</taxon>
        <taxon>Bivalvia</taxon>
        <taxon>Autobranchia</taxon>
        <taxon>Pteriomorphia</taxon>
        <taxon>Ostreida</taxon>
        <taxon>Ostreoidea</taxon>
        <taxon>Ostreidae</taxon>
        <taxon>Magallana</taxon>
    </lineage>
</organism>
<sequence>MGSIALDWWNRRKWLQMWVLLLVLHVPFTKGQVMSQDQFHFTSQLYNATIPERAPSRSYITASQKMGLYITDPTVDVSYRITEGDSSNIFKVEHKRVGDFVFLRIRTQTSSYGSLNREYISKYYLKVNAIGQVTQKDVLTAYTNVIIQVQDKNDLSPLFDKENYNVTVSEETGLHSTILTVSASDGDEGINAEVYYSLVSKTNFFAIHPSSGAVTVTRPLNFYEKPVHHLVVTAQDRGPKSIYSAVMQRNANITIHVIQANFNAPEIVVESFPNIKNTGSSGVVYAVLTVSDADYGKNGEIKEVSIFSDPSGLFKVLPSKDTQGEYHLLYTNSERQSSIFNNFYITIQASDSGNPQKVTRKKVHVHIEDIDDFGALFVADHYQTSVPEDLPVGASVYYLHPGVTNQRGETPPLTYSIISGNDKNLFMIREETGLIRTASLLDAEIDSSIELVIGAYNPKSIGSPHHGSATVTISILDTNDNAPVFKINETNVIFDENTPAGTIIYKVVATDADQGMNARISYSITNQETLPFEIDHFTGDIKLKQSLDYETMRRDFKTVVRATDWGSPFSRESEIHLYFHLQNINDNSPLFEKVNCSGYLSREAPLGTDIVTTPAVDFDYSDLTYYIKSGNEDGCFEVDASSGRLMLNCSLEAHTLDERQITIVVSDGKFDSDPVFVSLTLVNNKKNMQLSNKDANVQCKTTDAQERLLKILQMSSHNNNDGPTSGPILAASVTSNEHAPQFNSTLSKMLEISENAAVGTSILKVGATDADTGYNGLVQFSIIGGNPLDQFEMNPMSGDLIVISNLDREHIPKYDLAIQISDMAEPSLRKSAVANITVSLKDENDNAPKFEKDHYEASVFESILANATVVQVIAIDLDIGKNGEVVYSLAKDEDKFCVDSKSGIISVKKSLDREVQSVYYLPVRASDLGDKPLSSTATVKVILIDVNDNVPKFVPENYDIKIQEDIPVGTVITTIKAEDRDEGENGRLTYKLIYGVEDMFEIDGDTGVIRLIKPLDFETKQVYNISAHAEDGGNPSMVSACFINIEVVDVNENYEPPVFDDIVGYGRVKENIPVGSQVMIITARDPDADPAEVSMATPVTYSIREGSGLGYFSIDNEGIIRTTRVLDCESASHYWLTIYATDRGLVPLHARHEVYIKVTDVNDNIPQMRQPVYIMNVTENSGEGTVVGQVQAYDDDVTSQQELSYSIAEMDSWSFFTINKFTGVITTTRKKLDREREDRHTVQVVVTDSGYPSLSSTAHVVVEVLDVNDKKPEFLEKSYRSRVMAVTEDKGKTPLLRVTARDEDIGQNAQITYKLKGKKQTFGIDADTGMIYAKGLLSVGSYALKVQASDNGKERKKSTARVRLEVLPVPTSSENPPQFPVAFYQVQLMENCKIGEVLDVYQAEDADGDKLWYSLADGDPENQFNINPEYGSILTSKRLDREKRDHYNLTVMATDGIHQTSVKVYVTVLDINDNTPEFTQSEYKADISESAAIGSSVLTISAVDIDLNSRVFYKISGAANAITMDLFEIDSETGVISVKGALDREVMTQHKMTIMVRDQGFPSNRNFTRVTVNVQDENDHPPQFVSDVTEASVFETSAIGTSVVQLMAIDQDKGSNAEISYSVVSGNIDMAFALDSTLGIISVAKNLNKRERSDYSIVVKAADKGTPALSSTATINIHITMSNDAPPKFSQQKYVTDVMESLSLGSPVVTVKADSQSSVNYEIIKGNDNATFSVNPNSGVVYLKGRMDYETLDLYKLTVLATNNVGKFDMTSVWIHVLDANDNEPYFTKTFYTGSLSENSLPESLVLGIDGKPLVITARDDDTNENAQLVFEIVGDEAKEFFTISKGTGALKSKVSIDREKFSRFEFLVHVTDSGNPQLHALEPARVVINITDVNDNSPTFSLPEFQADILLPTAFDVEVITMTATDTDLGGNAKIIYTIKDGNKDGKFKIDRNTGTIYVVDDSNMLSKYQLTIEASDGKFESTTSLVLTVTQASDDFNFLLHHDEYNLFIHENVAVPQSLTVLQVNSALNQPIVFSLLNGKGMFDVVKTSGVLQTTGKPFDREERDHYKVIALVEDLSGKQKPLHILIHISILDENDNAPLFVNQPYDTVVSTDTKQGSVVTQVTAIDRDADLNGNVTYTLEKQDGDKFEVDAGTGHVRLITALSDQDVDQLYSLQIQATDKGHPSQSSEVTLQIRVVSNSHPIFDKYYYSVDVKESSPAGTAIMSLKAISPNNQKLIYSITDGDPYKEFTVDFNIGIISLTTPLDYESTKVYSLTVRATDVLSGSYGETKLQVNVLDVNDKSPSFTHYKYTKIISEAAPVGTSVLKVTATDADSGINAEIQYDLSPLDNSRSINIFQINPITGVLRTARLLDFEDTQEYLFHVVATDGGLPSLNMSVPVHIIVSDLNDNPPYFDQPTYSGVVTNPTPGLMVIKVTASDLDKCSQENLEYSIVGGNGDQVFRIDAKSGLISISPRRHSILYPAYMLNVSVSDGVFTSFTTVSISFEESNLHSPVFSKVLYQANLMENVGRGIPITTVKAQDGDRGYFGMISYSVLSHEMRQFFNIDADTGEIFAERLFDREEQSSYSVTVAATDNGGRMGFTTVVVNITDVNDVAPEFLHTGYKVSVPMNAGKGRPLIQVQARDSDLGEAGRVTYNIYDASLIISATLFTIDPTSGIVSVKADLSEKVGSVYQFFVEAVDHGSPQLKSNAPIEIYISNDNQPAPLTKPEHTFMITEDKRVGDIVGRVVKVTESLVDFSIVSGFTKDRNSPETVSINQEGEIFLLDLWRIQKLPEYKFTVVISLRENPQVVAHSQINILVQNIKSALPHFETSLYAISVAENQEKGTSVVQCRLLSEGKFITNAQYKFDHQTIMKYEHLFEINKYTGWITLVSELDREKQEVYNLTVQAEQKFGMSTQVVSNSTVTVTVTDCNDNPPVFSQAQYQTAVNEDALSGTVFLALKTTDADAKSNVDYFIADGDPMGRFKIHKNGDIYVTKPLDREMVPNYVLTVAASDGSLVSTAKVNVEILDANDNAPVCDQPIHQHVLSEDIGTTTIITRVKATDVDSMYTSNEKIHYIIKGEENNKLFTINREKGILTPKVELDRETQSHHHVVVSAVDGGGLSCDVDIYIELSDVNDNAPEFVDLPEKFGLLESATVNTLLLRITAEDRDLGINRQVRYGMTGDETFSIDQDSGIIKLMKPVDREEIPQYILNVYAYDQGIPSLTSTATLTIEILDENDNPPEFVLSQYAAAVPENATVGTEVVKVLATSRDIGLNAKMAYSITAGNKNMKFVIDESEGVIRVANDLDREVTSVYFLTVMATDLSDSPLSSSTYVRINITDVNDNKPFFSQASYRTSLLEDTAVGQLVYQVNANDTDEGQNALLTFSIIEGDSLHSFEIHPVTGEISIRTPLDREMIDKYKLVVEIRDSGLPPLSSTAVVTVDIEDVNDCPPLFSESSYNATVQEDQYVGYKILHYIVTDNDLDPNGPPFTFDIVSGNEGQEFRIEPTGILSTAGKFNRDILDLYTLTVRVFDNGTPNLYSDIVTTIHVIEEGMNPPEVKDLDISISSYDDNFPGGVIGQVDATDKDLFDSLSYQVVSPNRHLFDVGINDGRIIAYPGLDSGSYIVNVSVSDKKNTAYGIVKVDVLLISTAMLDSSVTMQIQNLSPKDFLVNYQREFQKAVKKALNVRANDVQIINVQASGNLGGAPRLKRSADKNDLDVLFAVKRSASGAYFRRRKLERKLRQNLNDIESELNVRIIKVFGDVCPQESCRDGQCIGVINFNKSLATLTVDGKSFVTAKHSYSFKCLCSNGIEDVFCPEVHDSCLTKICPPHQVCRHEPYQTPSCVCPEGQAGQFCESEDRCTDASCLNGIKPMTFSGNSFAKWTLMDEFTIEKRLSLSMRIKTHRSTASLMFATGDVDYSILEIYNGMIQYKFNYGSGAGLVMIPIHVDDGKWHTINVERNDKHAELTLDNKYTNMAIAPGKSRVLNLLNNDVYFGADVVIGYNGHPDVRRGFDGCMEEIKLFSIVLPLKGRNAVVKSQEFQEVEFHCKNTLSPPMGSNICSVVTCSNGGVCKPYSQYMGYEQYTCECPDRFEGNQCEIDLDPCANNPCGGNGECLNIENVPNEFRCRCKGNYQGQFCRYGKFCHSSPCKNGGSCIEGPSSFICHCPPGFTGLECEKVWSEIPGTKFVESNIESNESGITNTTLYIIVGVTSGLIFLAIVFVSIQCYRRRSSRTGRNVTLGIAFDDERDVMLKSRKDNCKVSDFDVSKFNNVPPSPQPPPVPNRPASYTPSNHDSLNTLNNLDNFHNYGSAADDLENCHNIPYLTQEFLSFHGPPPRSNASVAPSLPPPPPSNPPSDTDSIQKATWEGDCPNMLENLEEKKHPEKFPRLNRPTMLCADTTSFSSLPVSESEDEPAARCRKKGKDYHWDASDWAPRPSLPNISEVPIREIQDSPSSSPHSNESNTHIGFSGCQINDSALYTDPELLESEYVGDSEFADNEYDNEECYMSPPNYRQVLGLPQTPEEEEESYELPQHQINTHPNQYLPNHSFTQSHDQMSGDRDSRCEWPEPPSCDENEFYTSDNDEEVVSYGFPNTKKLVPGFVSDGGITDSEYNVRNSVIDRMSMSLGGYASTNASMSEISGLCEIEDSEVNLSEEESCDDNIDENTPLNNILERNTNV</sequence>
<feature type="domain" description="Cadherin" evidence="19">
    <location>
        <begin position="3144"/>
        <end position="3245"/>
    </location>
</feature>
<dbReference type="FunFam" id="2.60.40.60:FF:000039">
    <property type="entry name" value="FAT atypical cadherin 3"/>
    <property type="match status" value="2"/>
</dbReference>
<evidence type="ECO:0000256" key="14">
    <source>
        <dbReference type="SAM" id="MobiDB-lite"/>
    </source>
</evidence>
<dbReference type="FunFam" id="2.60.40.60:FF:000024">
    <property type="entry name" value="FAT atypical cadherin 3"/>
    <property type="match status" value="1"/>
</dbReference>
<dbReference type="FunFam" id="2.60.40.60:FF:000058">
    <property type="entry name" value="FAT atypical cadherin 3"/>
    <property type="match status" value="1"/>
</dbReference>
<dbReference type="FunFam" id="2.60.40.60:FF:000041">
    <property type="entry name" value="FAT atypical cadherin 1"/>
    <property type="match status" value="1"/>
</dbReference>
<feature type="domain" description="Cadherin" evidence="19">
    <location>
        <begin position="3039"/>
        <end position="3143"/>
    </location>
</feature>
<evidence type="ECO:0000259" key="18">
    <source>
        <dbReference type="PROSITE" id="PS50026"/>
    </source>
</evidence>
<evidence type="ECO:0000256" key="13">
    <source>
        <dbReference type="PROSITE-ProRule" id="PRU00076"/>
    </source>
</evidence>
<feature type="domain" description="Cadherin" evidence="19">
    <location>
        <begin position="2517"/>
        <end position="2619"/>
    </location>
</feature>
<dbReference type="Pfam" id="PF00008">
    <property type="entry name" value="EGF"/>
    <property type="match status" value="1"/>
</dbReference>
<dbReference type="SMART" id="SM00282">
    <property type="entry name" value="LamG"/>
    <property type="match status" value="1"/>
</dbReference>
<dbReference type="Gene3D" id="2.10.25.10">
    <property type="entry name" value="Laminin"/>
    <property type="match status" value="3"/>
</dbReference>
<dbReference type="PROSITE" id="PS00232">
    <property type="entry name" value="CADHERIN_1"/>
    <property type="match status" value="9"/>
</dbReference>
<comment type="caution">
    <text evidence="13">Lacks conserved residue(s) required for the propagation of feature annotation.</text>
</comment>
<evidence type="ECO:0000313" key="20">
    <source>
        <dbReference type="EnsemblMetazoa" id="G27591.3:cds"/>
    </source>
</evidence>
<evidence type="ECO:0000256" key="15">
    <source>
        <dbReference type="SAM" id="Phobius"/>
    </source>
</evidence>
<feature type="domain" description="Cadherin" evidence="19">
    <location>
        <begin position="954"/>
        <end position="1059"/>
    </location>
</feature>
<feature type="chain" id="PRO_5036494205" description="Protocadherin Fat 1" evidence="16">
    <location>
        <begin position="32"/>
        <end position="4680"/>
    </location>
</feature>
<feature type="domain" description="Cadherin" evidence="19">
    <location>
        <begin position="2831"/>
        <end position="2939"/>
    </location>
</feature>
<evidence type="ECO:0000256" key="2">
    <source>
        <dbReference type="ARBA" id="ARBA00022536"/>
    </source>
</evidence>
<evidence type="ECO:0000256" key="9">
    <source>
        <dbReference type="ARBA" id="ARBA00023136"/>
    </source>
</evidence>
<feature type="domain" description="Cadherin" evidence="19">
    <location>
        <begin position="2104"/>
        <end position="2206"/>
    </location>
</feature>
<keyword evidence="21" id="KW-1185">Reference proteome</keyword>
<feature type="domain" description="Cadherin" evidence="19">
    <location>
        <begin position="1380"/>
        <end position="1478"/>
    </location>
</feature>
<feature type="domain" description="Cadherin" evidence="19">
    <location>
        <begin position="42"/>
        <end position="159"/>
    </location>
</feature>
<keyword evidence="5" id="KW-0677">Repeat</keyword>
<dbReference type="FunFam" id="2.60.40.60:FF:000021">
    <property type="entry name" value="FAT atypical cadherin 1"/>
    <property type="match status" value="2"/>
</dbReference>
<feature type="compositionally biased region" description="Polar residues" evidence="14">
    <location>
        <begin position="4288"/>
        <end position="4297"/>
    </location>
</feature>
<dbReference type="GO" id="GO:0005886">
    <property type="term" value="C:plasma membrane"/>
    <property type="evidence" value="ECO:0007669"/>
    <property type="project" value="UniProtKB-SubCell"/>
</dbReference>
<feature type="domain" description="Cadherin" evidence="19">
    <location>
        <begin position="1278"/>
        <end position="1379"/>
    </location>
</feature>
<feature type="domain" description="EGF-like" evidence="18">
    <location>
        <begin position="3821"/>
        <end position="3858"/>
    </location>
</feature>
<evidence type="ECO:0000256" key="8">
    <source>
        <dbReference type="ARBA" id="ARBA00022989"/>
    </source>
</evidence>
<evidence type="ECO:0000256" key="4">
    <source>
        <dbReference type="ARBA" id="ARBA00022729"/>
    </source>
</evidence>
<feature type="compositionally biased region" description="Pro residues" evidence="14">
    <location>
        <begin position="4275"/>
        <end position="4285"/>
    </location>
</feature>
<dbReference type="Gene3D" id="2.60.40.60">
    <property type="entry name" value="Cadherins"/>
    <property type="match status" value="33"/>
</dbReference>
<dbReference type="FunFam" id="2.60.40.60:FF:000026">
    <property type="entry name" value="FAT atypical cadherin 1"/>
    <property type="match status" value="2"/>
</dbReference>
<name>A0A8W8LDA6_MAGGI</name>
<feature type="domain" description="Cadherin" evidence="19">
    <location>
        <begin position="3246"/>
        <end position="3350"/>
    </location>
</feature>
<evidence type="ECO:0008006" key="22">
    <source>
        <dbReference type="Google" id="ProtNLM"/>
    </source>
</evidence>
<dbReference type="EnsemblMetazoa" id="G27591.3">
    <property type="protein sequence ID" value="G27591.3:cds"/>
    <property type="gene ID" value="G27591"/>
</dbReference>
<feature type="domain" description="Cadherin" evidence="19">
    <location>
        <begin position="1585"/>
        <end position="1689"/>
    </location>
</feature>
<dbReference type="FunFam" id="2.60.40.60:FF:000059">
    <property type="entry name" value="FAT atypical cadherin 3"/>
    <property type="match status" value="1"/>
</dbReference>
<dbReference type="FunFam" id="2.60.40.60:FF:000064">
    <property type="entry name" value="FAT atypical cadherin 1"/>
    <property type="match status" value="1"/>
</dbReference>
<dbReference type="GO" id="GO:0009653">
    <property type="term" value="P:anatomical structure morphogenesis"/>
    <property type="evidence" value="ECO:0007669"/>
    <property type="project" value="UniProtKB-ARBA"/>
</dbReference>
<feature type="signal peptide" evidence="16">
    <location>
        <begin position="1"/>
        <end position="31"/>
    </location>
</feature>
<feature type="region of interest" description="Disordered" evidence="14">
    <location>
        <begin position="4269"/>
        <end position="4297"/>
    </location>
</feature>
<keyword evidence="4 16" id="KW-0732">Signal</keyword>
<dbReference type="InterPro" id="IPR001881">
    <property type="entry name" value="EGF-like_Ca-bd_dom"/>
</dbReference>
<evidence type="ECO:0000256" key="16">
    <source>
        <dbReference type="SAM" id="SignalP"/>
    </source>
</evidence>
<feature type="domain" description="Cadherin" evidence="19">
    <location>
        <begin position="1690"/>
        <end position="1787"/>
    </location>
</feature>
<dbReference type="PROSITE" id="PS50268">
    <property type="entry name" value="CADHERIN_2"/>
    <property type="match status" value="32"/>
</dbReference>
<feature type="domain" description="Cadherin" evidence="19">
    <location>
        <begin position="3456"/>
        <end position="3560"/>
    </location>
</feature>
<keyword evidence="9 15" id="KW-0472">Membrane</keyword>
<feature type="region of interest" description="Disordered" evidence="14">
    <location>
        <begin position="4332"/>
        <end position="4366"/>
    </location>
</feature>
<feature type="disulfide bond" evidence="13">
    <location>
        <begin position="4131"/>
        <end position="4140"/>
    </location>
</feature>
<feature type="disulfide bond" evidence="13">
    <location>
        <begin position="4090"/>
        <end position="4099"/>
    </location>
</feature>
<feature type="disulfide bond" evidence="13">
    <location>
        <begin position="3848"/>
        <end position="3857"/>
    </location>
</feature>
<dbReference type="GO" id="GO:0005509">
    <property type="term" value="F:calcium ion binding"/>
    <property type="evidence" value="ECO:0007669"/>
    <property type="project" value="UniProtKB-UniRule"/>
</dbReference>
<feature type="domain" description="Cadherin" evidence="19">
    <location>
        <begin position="2207"/>
        <end position="2307"/>
    </location>
</feature>
<feature type="compositionally biased region" description="Pro residues" evidence="14">
    <location>
        <begin position="4347"/>
        <end position="4356"/>
    </location>
</feature>
<dbReference type="FunFam" id="2.60.40.60:FF:000051">
    <property type="entry name" value="FAT atypical cadherin 1"/>
    <property type="match status" value="1"/>
</dbReference>
<feature type="domain" description="Laminin G" evidence="17">
    <location>
        <begin position="3874"/>
        <end position="4050"/>
    </location>
</feature>
<evidence type="ECO:0000256" key="12">
    <source>
        <dbReference type="PROSITE-ProRule" id="PRU00043"/>
    </source>
</evidence>
<dbReference type="FunFam" id="2.60.40.60:FF:000013">
    <property type="entry name" value="Cadherin EGF LAG seven-pass G-type receptor"/>
    <property type="match status" value="2"/>
</dbReference>
<keyword evidence="11" id="KW-0325">Glycoprotein</keyword>
<dbReference type="PROSITE" id="PS00022">
    <property type="entry name" value="EGF_1"/>
    <property type="match status" value="4"/>
</dbReference>
<feature type="region of interest" description="Disordered" evidence="14">
    <location>
        <begin position="4451"/>
        <end position="4470"/>
    </location>
</feature>
<feature type="compositionally biased region" description="Polar residues" evidence="14">
    <location>
        <begin position="4536"/>
        <end position="4557"/>
    </location>
</feature>
<protein>
    <recommendedName>
        <fullName evidence="22">Protocadherin Fat 1</fullName>
    </recommendedName>
</protein>